<reference evidence="2 3" key="1">
    <citation type="submission" date="2020-07" db="EMBL/GenBank/DDBJ databases">
        <title>Genomic Encyclopedia of Type Strains, Phase IV (KMG-V): Genome sequencing to study the core and pangenomes of soil and plant-associated prokaryotes.</title>
        <authorList>
            <person name="Whitman W."/>
        </authorList>
    </citation>
    <scope>NUCLEOTIDE SEQUENCE [LARGE SCALE GENOMIC DNA]</scope>
    <source>
        <strain evidence="2 3">C9</strain>
    </source>
</reference>
<dbReference type="RefSeq" id="WP_258559421.1">
    <property type="nucleotide sequence ID" value="NZ_JACDUM010000004.1"/>
</dbReference>
<proteinExistence type="predicted"/>
<evidence type="ECO:0008006" key="4">
    <source>
        <dbReference type="Google" id="ProtNLM"/>
    </source>
</evidence>
<protein>
    <recommendedName>
        <fullName evidence="4">Lipoprotein</fullName>
    </recommendedName>
</protein>
<gene>
    <name evidence="2" type="ORF">HNP91_001829</name>
</gene>
<dbReference type="EMBL" id="JACDUM010000004">
    <property type="protein sequence ID" value="MBA2860997.1"/>
    <property type="molecule type" value="Genomic_DNA"/>
</dbReference>
<dbReference type="AlphaFoldDB" id="A0A7J9PE95"/>
<accession>A0A7J9PE95</accession>
<dbReference type="Proteomes" id="UP000568063">
    <property type="component" value="Unassembled WGS sequence"/>
</dbReference>
<feature type="compositionally biased region" description="Polar residues" evidence="1">
    <location>
        <begin position="37"/>
        <end position="64"/>
    </location>
</feature>
<comment type="caution">
    <text evidence="2">The sequence shown here is derived from an EMBL/GenBank/DDBJ whole genome shotgun (WGS) entry which is preliminary data.</text>
</comment>
<organism evidence="2 3">
    <name type="scientific">Methanococcus maripaludis</name>
    <name type="common">Methanococcus deltae</name>
    <dbReference type="NCBI Taxonomy" id="39152"/>
    <lineage>
        <taxon>Archaea</taxon>
        <taxon>Methanobacteriati</taxon>
        <taxon>Methanobacteriota</taxon>
        <taxon>Methanomada group</taxon>
        <taxon>Methanococci</taxon>
        <taxon>Methanococcales</taxon>
        <taxon>Methanococcaceae</taxon>
        <taxon>Methanococcus</taxon>
    </lineage>
</organism>
<evidence type="ECO:0000313" key="3">
    <source>
        <dbReference type="Proteomes" id="UP000568063"/>
    </source>
</evidence>
<name>A0A7J9PE95_METMI</name>
<evidence type="ECO:0000313" key="2">
    <source>
        <dbReference type="EMBL" id="MBA2860997.1"/>
    </source>
</evidence>
<feature type="region of interest" description="Disordered" evidence="1">
    <location>
        <begin position="35"/>
        <end position="64"/>
    </location>
</feature>
<sequence length="347" mass="39363">MKKILSIIFSCMLLLTSFAGCIGWGDENEVSMVMPPTEQNSKSNSETISENNMQNVSNENDSDSYTIQNMSEEDWELLKNKQNMSEDDQEFLETKLNNFSEGLERFSGGPEFDDFTIKLAENISKLPKCNVETPDSLKEYDSKISNITKCLHEYKNLAEGLNKDFDLELPYADDKKISKFVSAAEPDDLKNLLTTLILIEQYNSLIDSAENVEYKNKESYADFYYALLTFGFSIILIQENMAYRVSYKLVGIIFIKTGFYKFFSNFGVLKYVMSKTYGIFKNLIEGSPSKVGEIKTDLENVNISVNMDAVKNNSNFKNAENIFENVTDMAKNTNVSAAAEAIVGWRS</sequence>
<dbReference type="PROSITE" id="PS51257">
    <property type="entry name" value="PROKAR_LIPOPROTEIN"/>
    <property type="match status" value="1"/>
</dbReference>
<evidence type="ECO:0000256" key="1">
    <source>
        <dbReference type="SAM" id="MobiDB-lite"/>
    </source>
</evidence>